<dbReference type="InterPro" id="IPR000916">
    <property type="entry name" value="Bet_v_I/MLP"/>
</dbReference>
<protein>
    <submittedName>
        <fullName evidence="2">Bet v I domain-containing protein</fullName>
    </submittedName>
</protein>
<feature type="domain" description="Bet v I/Major latex protein" evidence="1">
    <location>
        <begin position="2"/>
        <end position="152"/>
    </location>
</feature>
<evidence type="ECO:0000259" key="1">
    <source>
        <dbReference type="SMART" id="SM01037"/>
    </source>
</evidence>
<evidence type="ECO:0000313" key="2">
    <source>
        <dbReference type="EMBL" id="KVH97651.1"/>
    </source>
</evidence>
<comment type="caution">
    <text evidence="2">The sequence shown here is derived from an EMBL/GenBank/DDBJ whole genome shotgun (WGS) entry which is preliminary data.</text>
</comment>
<organism evidence="2 3">
    <name type="scientific">Cynara cardunculus var. scolymus</name>
    <name type="common">Globe artichoke</name>
    <name type="synonym">Cynara scolymus</name>
    <dbReference type="NCBI Taxonomy" id="59895"/>
    <lineage>
        <taxon>Eukaryota</taxon>
        <taxon>Viridiplantae</taxon>
        <taxon>Streptophyta</taxon>
        <taxon>Embryophyta</taxon>
        <taxon>Tracheophyta</taxon>
        <taxon>Spermatophyta</taxon>
        <taxon>Magnoliopsida</taxon>
        <taxon>eudicotyledons</taxon>
        <taxon>Gunneridae</taxon>
        <taxon>Pentapetalae</taxon>
        <taxon>asterids</taxon>
        <taxon>campanulids</taxon>
        <taxon>Asterales</taxon>
        <taxon>Asteraceae</taxon>
        <taxon>Carduoideae</taxon>
        <taxon>Cardueae</taxon>
        <taxon>Carduinae</taxon>
        <taxon>Cynara</taxon>
    </lineage>
</organism>
<dbReference type="GO" id="GO:0006952">
    <property type="term" value="P:defense response"/>
    <property type="evidence" value="ECO:0007669"/>
    <property type="project" value="InterPro"/>
</dbReference>
<dbReference type="PANTHER" id="PTHR31907">
    <property type="entry name" value="MLP-LIKE PROTEIN 423"/>
    <property type="match status" value="1"/>
</dbReference>
<dbReference type="Proteomes" id="UP000243975">
    <property type="component" value="Unassembled WGS sequence"/>
</dbReference>
<proteinExistence type="predicted"/>
<dbReference type="OMA" id="KPKFARE"/>
<evidence type="ECO:0000313" key="3">
    <source>
        <dbReference type="Proteomes" id="UP000243975"/>
    </source>
</evidence>
<name>A0A103XVM2_CYNCS</name>
<dbReference type="OrthoDB" id="1847301at2759"/>
<dbReference type="CDD" id="cd07816">
    <property type="entry name" value="Bet_v1-like"/>
    <property type="match status" value="1"/>
</dbReference>
<accession>A0A103XVM2</accession>
<dbReference type="EMBL" id="LEKV01003823">
    <property type="protein sequence ID" value="KVH97651.1"/>
    <property type="molecule type" value="Genomic_DNA"/>
</dbReference>
<dbReference type="Gene3D" id="3.30.530.20">
    <property type="match status" value="1"/>
</dbReference>
<dbReference type="AlphaFoldDB" id="A0A103XVM2"/>
<dbReference type="InterPro" id="IPR023393">
    <property type="entry name" value="START-like_dom_sf"/>
</dbReference>
<reference evidence="2 3" key="1">
    <citation type="journal article" date="2016" name="Sci. Rep.">
        <title>The genome sequence of the outbreeding globe artichoke constructed de novo incorporating a phase-aware low-pass sequencing strategy of F1 progeny.</title>
        <authorList>
            <person name="Scaglione D."/>
            <person name="Reyes-Chin-Wo S."/>
            <person name="Acquadro A."/>
            <person name="Froenicke L."/>
            <person name="Portis E."/>
            <person name="Beitel C."/>
            <person name="Tirone M."/>
            <person name="Mauro R."/>
            <person name="Lo Monaco A."/>
            <person name="Mauromicale G."/>
            <person name="Faccioli P."/>
            <person name="Cattivelli L."/>
            <person name="Rieseberg L."/>
            <person name="Michelmore R."/>
            <person name="Lanteri S."/>
        </authorList>
    </citation>
    <scope>NUCLEOTIDE SEQUENCE [LARGE SCALE GENOMIC DNA]</scope>
    <source>
        <strain evidence="2">2C</strain>
    </source>
</reference>
<gene>
    <name evidence="2" type="ORF">Ccrd_000231</name>
</gene>
<dbReference type="SUPFAM" id="SSF55961">
    <property type="entry name" value="Bet v1-like"/>
    <property type="match status" value="1"/>
</dbReference>
<sequence>MAVTGKLIMHQDISSRGDLFHDLLRHRPNDIATISPDKLHGCDILEGERGAVGSVICWDYTQDGEKKSTKEIIEEVDETNHMIVFKVIEGDLLGDLYKSFKIIFHVEPKGDGQLAIWTLEFEKLNTSVPYPTSFMDYLLHLTIDMDAHNVQQPIDE</sequence>
<keyword evidence="3" id="KW-1185">Reference proteome</keyword>
<dbReference type="SMART" id="SM01037">
    <property type="entry name" value="Bet_v_1"/>
    <property type="match status" value="1"/>
</dbReference>
<dbReference type="Pfam" id="PF00407">
    <property type="entry name" value="Bet_v_1"/>
    <property type="match status" value="1"/>
</dbReference>
<dbReference type="Gramene" id="KVH97651">
    <property type="protein sequence ID" value="KVH97651"/>
    <property type="gene ID" value="Ccrd_000231"/>
</dbReference>
<dbReference type="InterPro" id="IPR051761">
    <property type="entry name" value="MLP-like_ligand-binding"/>
</dbReference>
<dbReference type="STRING" id="59895.A0A103XVM2"/>